<comment type="caution">
    <text evidence="7">The sequence shown here is derived from an EMBL/GenBank/DDBJ whole genome shotgun (WGS) entry which is preliminary data.</text>
</comment>
<feature type="signal peptide" evidence="5">
    <location>
        <begin position="1"/>
        <end position="21"/>
    </location>
</feature>
<feature type="chain" id="PRO_5040879468" evidence="5">
    <location>
        <begin position="22"/>
        <end position="289"/>
    </location>
</feature>
<dbReference type="InterPro" id="IPR001818">
    <property type="entry name" value="Pept_M10_metallopeptidase"/>
</dbReference>
<keyword evidence="4" id="KW-0862">Zinc</keyword>
<evidence type="ECO:0000256" key="5">
    <source>
        <dbReference type="SAM" id="SignalP"/>
    </source>
</evidence>
<proteinExistence type="predicted"/>
<accession>A0A9X3SFK6</accession>
<dbReference type="AlphaFoldDB" id="A0A9X3SFK6"/>
<organism evidence="7 8">
    <name type="scientific">Solirubrobacter phytolaccae</name>
    <dbReference type="NCBI Taxonomy" id="1404360"/>
    <lineage>
        <taxon>Bacteria</taxon>
        <taxon>Bacillati</taxon>
        <taxon>Actinomycetota</taxon>
        <taxon>Thermoleophilia</taxon>
        <taxon>Solirubrobacterales</taxon>
        <taxon>Solirubrobacteraceae</taxon>
        <taxon>Solirubrobacter</taxon>
    </lineage>
</organism>
<dbReference type="SMART" id="SM00235">
    <property type="entry name" value="ZnMc"/>
    <property type="match status" value="1"/>
</dbReference>
<dbReference type="SUPFAM" id="SSF55486">
    <property type="entry name" value="Metalloproteases ('zincins'), catalytic domain"/>
    <property type="match status" value="1"/>
</dbReference>
<evidence type="ECO:0000256" key="2">
    <source>
        <dbReference type="ARBA" id="ARBA00022723"/>
    </source>
</evidence>
<dbReference type="GO" id="GO:0006508">
    <property type="term" value="P:proteolysis"/>
    <property type="evidence" value="ECO:0007669"/>
    <property type="project" value="UniProtKB-KW"/>
</dbReference>
<dbReference type="EMBL" id="JAPDDP010000023">
    <property type="protein sequence ID" value="MDA0181592.1"/>
    <property type="molecule type" value="Genomic_DNA"/>
</dbReference>
<dbReference type="Gene3D" id="3.40.390.10">
    <property type="entry name" value="Collagenase (Catalytic Domain)"/>
    <property type="match status" value="1"/>
</dbReference>
<dbReference type="InterPro" id="IPR024079">
    <property type="entry name" value="MetalloPept_cat_dom_sf"/>
</dbReference>
<keyword evidence="2" id="KW-0479">Metal-binding</keyword>
<dbReference type="EC" id="3.4.24.-" evidence="7"/>
<keyword evidence="8" id="KW-1185">Reference proteome</keyword>
<evidence type="ECO:0000259" key="6">
    <source>
        <dbReference type="SMART" id="SM00235"/>
    </source>
</evidence>
<sequence>MLRSALLAVAVVLLAAGPADAYSLGGKKWRSRTITFHANAPQYNEAIGAGVAAWNASGVRVRFKQVSSRRRADVRIITGRQRSGPSGDAHLGYYRRSRVRLNAFDPAGKDPAWLAQQMRIVVVHELGHVLGLKHTKKPCSVMNYGRDAICPKPPVAWQLRCRLLEPDDVRGALKRYGGRAKAYAPEFCDFAPPPLPPEGLAMTYDPAAQAFNLSWVNNPAQPYLFAVQWVVSRDACAAAPTGAGAPTAVGPATGVNPGAGARGNYCVVMWTQDRFGRFAGPASAWVSVP</sequence>
<evidence type="ECO:0000313" key="7">
    <source>
        <dbReference type="EMBL" id="MDA0181592.1"/>
    </source>
</evidence>
<keyword evidence="5" id="KW-0732">Signal</keyword>
<dbReference type="GO" id="GO:0004222">
    <property type="term" value="F:metalloendopeptidase activity"/>
    <property type="evidence" value="ECO:0007669"/>
    <property type="project" value="InterPro"/>
</dbReference>
<gene>
    <name evidence="7" type="ORF">OJ997_14905</name>
</gene>
<evidence type="ECO:0000313" key="8">
    <source>
        <dbReference type="Proteomes" id="UP001147653"/>
    </source>
</evidence>
<keyword evidence="7" id="KW-0482">Metalloprotease</keyword>
<dbReference type="InterPro" id="IPR006026">
    <property type="entry name" value="Peptidase_Metallo"/>
</dbReference>
<feature type="domain" description="Peptidase metallopeptidase" evidence="6">
    <location>
        <begin position="25"/>
        <end position="178"/>
    </location>
</feature>
<keyword evidence="3 7" id="KW-0378">Hydrolase</keyword>
<dbReference type="RefSeq" id="WP_270025933.1">
    <property type="nucleotide sequence ID" value="NZ_JAPDDP010000023.1"/>
</dbReference>
<evidence type="ECO:0000256" key="1">
    <source>
        <dbReference type="ARBA" id="ARBA00022670"/>
    </source>
</evidence>
<evidence type="ECO:0000256" key="3">
    <source>
        <dbReference type="ARBA" id="ARBA00022801"/>
    </source>
</evidence>
<protein>
    <submittedName>
        <fullName evidence="7">Matrixin family metalloprotease</fullName>
        <ecNumber evidence="7">3.4.24.-</ecNumber>
    </submittedName>
</protein>
<dbReference type="Proteomes" id="UP001147653">
    <property type="component" value="Unassembled WGS sequence"/>
</dbReference>
<dbReference type="GO" id="GO:0031012">
    <property type="term" value="C:extracellular matrix"/>
    <property type="evidence" value="ECO:0007669"/>
    <property type="project" value="InterPro"/>
</dbReference>
<name>A0A9X3SFK6_9ACTN</name>
<dbReference type="GO" id="GO:0008270">
    <property type="term" value="F:zinc ion binding"/>
    <property type="evidence" value="ECO:0007669"/>
    <property type="project" value="InterPro"/>
</dbReference>
<reference evidence="7" key="1">
    <citation type="submission" date="2022-10" db="EMBL/GenBank/DDBJ databases">
        <title>The WGS of Solirubrobacter phytolaccae KCTC 29190.</title>
        <authorList>
            <person name="Jiang Z."/>
        </authorList>
    </citation>
    <scope>NUCLEOTIDE SEQUENCE</scope>
    <source>
        <strain evidence="7">KCTC 29190</strain>
    </source>
</reference>
<keyword evidence="1" id="KW-0645">Protease</keyword>
<dbReference type="Pfam" id="PF00413">
    <property type="entry name" value="Peptidase_M10"/>
    <property type="match status" value="1"/>
</dbReference>
<evidence type="ECO:0000256" key="4">
    <source>
        <dbReference type="ARBA" id="ARBA00022833"/>
    </source>
</evidence>